<dbReference type="InParanoid" id="G3HTQ4"/>
<sequence>MTLSGACRSLRLNIQGNVIELGVTSQPHQPNICSTGQPFPTELLSSIKGIN</sequence>
<evidence type="ECO:0000313" key="1">
    <source>
        <dbReference type="EMBL" id="EGW01319.1"/>
    </source>
</evidence>
<proteinExistence type="predicted"/>
<dbReference type="AlphaFoldDB" id="G3HTQ4"/>
<dbReference type="Proteomes" id="UP000001075">
    <property type="component" value="Unassembled WGS sequence"/>
</dbReference>
<accession>G3HTQ4</accession>
<gene>
    <name evidence="1" type="ORF">I79_014282</name>
</gene>
<evidence type="ECO:0000313" key="2">
    <source>
        <dbReference type="Proteomes" id="UP000001075"/>
    </source>
</evidence>
<name>G3HTQ4_CRIGR</name>
<dbReference type="EMBL" id="JH000715">
    <property type="protein sequence ID" value="EGW01319.1"/>
    <property type="molecule type" value="Genomic_DNA"/>
</dbReference>
<organism evidence="1 2">
    <name type="scientific">Cricetulus griseus</name>
    <name type="common">Chinese hamster</name>
    <name type="synonym">Cricetulus barabensis griseus</name>
    <dbReference type="NCBI Taxonomy" id="10029"/>
    <lineage>
        <taxon>Eukaryota</taxon>
        <taxon>Metazoa</taxon>
        <taxon>Chordata</taxon>
        <taxon>Craniata</taxon>
        <taxon>Vertebrata</taxon>
        <taxon>Euteleostomi</taxon>
        <taxon>Mammalia</taxon>
        <taxon>Eutheria</taxon>
        <taxon>Euarchontoglires</taxon>
        <taxon>Glires</taxon>
        <taxon>Rodentia</taxon>
        <taxon>Myomorpha</taxon>
        <taxon>Muroidea</taxon>
        <taxon>Cricetidae</taxon>
        <taxon>Cricetinae</taxon>
        <taxon>Cricetulus</taxon>
    </lineage>
</organism>
<reference evidence="2" key="1">
    <citation type="journal article" date="2011" name="Nat. Biotechnol.">
        <title>The genomic sequence of the Chinese hamster ovary (CHO)-K1 cell line.</title>
        <authorList>
            <person name="Xu X."/>
            <person name="Nagarajan H."/>
            <person name="Lewis N.E."/>
            <person name="Pan S."/>
            <person name="Cai Z."/>
            <person name="Liu X."/>
            <person name="Chen W."/>
            <person name="Xie M."/>
            <person name="Wang W."/>
            <person name="Hammond S."/>
            <person name="Andersen M.R."/>
            <person name="Neff N."/>
            <person name="Passarelli B."/>
            <person name="Koh W."/>
            <person name="Fan H.C."/>
            <person name="Wang J."/>
            <person name="Gui Y."/>
            <person name="Lee K.H."/>
            <person name="Betenbaugh M.J."/>
            <person name="Quake S.R."/>
            <person name="Famili I."/>
            <person name="Palsson B.O."/>
            <person name="Wang J."/>
        </authorList>
    </citation>
    <scope>NUCLEOTIDE SEQUENCE [LARGE SCALE GENOMIC DNA]</scope>
    <source>
        <strain evidence="2">CHO K1 cell line</strain>
    </source>
</reference>
<protein>
    <submittedName>
        <fullName evidence="1">Uncharacterized protein</fullName>
    </submittedName>
</protein>